<dbReference type="InterPro" id="IPR050631">
    <property type="entry name" value="PheA/TfdB_FAD_monoxygenase"/>
</dbReference>
<dbReference type="RefSeq" id="WP_106211777.1">
    <property type="nucleotide sequence ID" value="NZ_PVTL01000004.1"/>
</dbReference>
<dbReference type="Pfam" id="PF01494">
    <property type="entry name" value="FAD_binding_3"/>
    <property type="match status" value="1"/>
</dbReference>
<keyword evidence="2" id="KW-0520">NAD</keyword>
<dbReference type="EMBL" id="PVTL01000004">
    <property type="protein sequence ID" value="PRY68369.1"/>
    <property type="molecule type" value="Genomic_DNA"/>
</dbReference>
<organism evidence="4 5">
    <name type="scientific">Glaciihabitans tibetensis</name>
    <dbReference type="NCBI Taxonomy" id="1266600"/>
    <lineage>
        <taxon>Bacteria</taxon>
        <taxon>Bacillati</taxon>
        <taxon>Actinomycetota</taxon>
        <taxon>Actinomycetes</taxon>
        <taxon>Micrococcales</taxon>
        <taxon>Microbacteriaceae</taxon>
        <taxon>Glaciihabitans</taxon>
    </lineage>
</organism>
<accession>A0A2T0VDV6</accession>
<dbReference type="Gene3D" id="3.50.50.60">
    <property type="entry name" value="FAD/NAD(P)-binding domain"/>
    <property type="match status" value="1"/>
</dbReference>
<dbReference type="Proteomes" id="UP000237983">
    <property type="component" value="Unassembled WGS sequence"/>
</dbReference>
<keyword evidence="5" id="KW-1185">Reference proteome</keyword>
<comment type="caution">
    <text evidence="4">The sequence shown here is derived from an EMBL/GenBank/DDBJ whole genome shotgun (WGS) entry which is preliminary data.</text>
</comment>
<dbReference type="PANTHER" id="PTHR43476">
    <property type="entry name" value="3-(3-HYDROXY-PHENYL)PROPIONATE/3-HYDROXYCINNAMIC ACID HYDROXYLASE"/>
    <property type="match status" value="1"/>
</dbReference>
<dbReference type="SUPFAM" id="SSF51905">
    <property type="entry name" value="FAD/NAD(P)-binding domain"/>
    <property type="match status" value="1"/>
</dbReference>
<evidence type="ECO:0000256" key="1">
    <source>
        <dbReference type="ARBA" id="ARBA00023002"/>
    </source>
</evidence>
<proteinExistence type="predicted"/>
<dbReference type="OrthoDB" id="4246007at2"/>
<dbReference type="AlphaFoldDB" id="A0A2T0VDV6"/>
<dbReference type="PRINTS" id="PR00420">
    <property type="entry name" value="RNGMNOXGNASE"/>
</dbReference>
<dbReference type="GO" id="GO:0016491">
    <property type="term" value="F:oxidoreductase activity"/>
    <property type="evidence" value="ECO:0007669"/>
    <property type="project" value="UniProtKB-KW"/>
</dbReference>
<reference evidence="4 5" key="1">
    <citation type="submission" date="2018-03" db="EMBL/GenBank/DDBJ databases">
        <title>Genomic Encyclopedia of Type Strains, Phase III (KMG-III): the genomes of soil and plant-associated and newly described type strains.</title>
        <authorList>
            <person name="Whitman W."/>
        </authorList>
    </citation>
    <scope>NUCLEOTIDE SEQUENCE [LARGE SCALE GENOMIC DNA]</scope>
    <source>
        <strain evidence="4 5">CGMCC 1.12484</strain>
    </source>
</reference>
<sequence length="396" mass="43700">MTEAIDYDVIVVGGGPVGTTTALKLAKRGMKVALFEKREAATLDHRASTFHPPTLEMLDELGLTDPLIEKGILARSYQFRDAKLGKIVDLDFSVLDNDTRYPYRLQVEQSRLTAAALEALALEPNVTAMLDAEVTDVRETGAGFEVDVVSGKNGAVTASGRYLIAADGSKSLVREHYDIEFAGHTYPERYLVITTSLPLHDILDDLAVVNYVADPENWHVLLRNPSGWRVLLPSDPALSVEEQTDPAYVLSQLRRVVPVVDGYPVVHVTVYEVHRKVAATFRKGNVFLIGDAAHVNNPLGGMGMNSGIHDGLMLADVLPRVDRGESPDTDLDLWAENRRAIAKTYVGEETEGNWNALRDNSDERRAAKRAEWEALGRDEVARHKFLMTASMLTSVR</sequence>
<name>A0A2T0VDV6_9MICO</name>
<protein>
    <submittedName>
        <fullName evidence="4">3-(3-hydroxy-phenyl)propionate hydroxylase</fullName>
    </submittedName>
</protein>
<evidence type="ECO:0000256" key="2">
    <source>
        <dbReference type="ARBA" id="ARBA00023027"/>
    </source>
</evidence>
<gene>
    <name evidence="4" type="ORF">B0I08_10471</name>
</gene>
<evidence type="ECO:0000259" key="3">
    <source>
        <dbReference type="Pfam" id="PF01494"/>
    </source>
</evidence>
<dbReference type="InterPro" id="IPR036188">
    <property type="entry name" value="FAD/NAD-bd_sf"/>
</dbReference>
<dbReference type="Gene3D" id="3.30.70.2450">
    <property type="match status" value="1"/>
</dbReference>
<dbReference type="GO" id="GO:0071949">
    <property type="term" value="F:FAD binding"/>
    <property type="evidence" value="ECO:0007669"/>
    <property type="project" value="InterPro"/>
</dbReference>
<evidence type="ECO:0000313" key="4">
    <source>
        <dbReference type="EMBL" id="PRY68369.1"/>
    </source>
</evidence>
<evidence type="ECO:0000313" key="5">
    <source>
        <dbReference type="Proteomes" id="UP000237983"/>
    </source>
</evidence>
<feature type="domain" description="FAD-binding" evidence="3">
    <location>
        <begin position="6"/>
        <end position="346"/>
    </location>
</feature>
<dbReference type="InterPro" id="IPR002938">
    <property type="entry name" value="FAD-bd"/>
</dbReference>
<dbReference type="PANTHER" id="PTHR43476:SF4">
    <property type="entry name" value="BLR0106 PROTEIN"/>
    <property type="match status" value="1"/>
</dbReference>
<keyword evidence="1" id="KW-0560">Oxidoreductase</keyword>